<evidence type="ECO:0000313" key="2">
    <source>
        <dbReference type="Proteomes" id="UP000054558"/>
    </source>
</evidence>
<dbReference type="PANTHER" id="PTHR47018">
    <property type="entry name" value="CXC DOMAIN-CONTAINING PROTEIN-RELATED"/>
    <property type="match status" value="1"/>
</dbReference>
<name>A0A1Y1IPP8_KLENI</name>
<reference evidence="1 2" key="1">
    <citation type="journal article" date="2014" name="Nat. Commun.">
        <title>Klebsormidium flaccidum genome reveals primary factors for plant terrestrial adaptation.</title>
        <authorList>
            <person name="Hori K."/>
            <person name="Maruyama F."/>
            <person name="Fujisawa T."/>
            <person name="Togashi T."/>
            <person name="Yamamoto N."/>
            <person name="Seo M."/>
            <person name="Sato S."/>
            <person name="Yamada T."/>
            <person name="Mori H."/>
            <person name="Tajima N."/>
            <person name="Moriyama T."/>
            <person name="Ikeuchi M."/>
            <person name="Watanabe M."/>
            <person name="Wada H."/>
            <person name="Kobayashi K."/>
            <person name="Saito M."/>
            <person name="Masuda T."/>
            <person name="Sasaki-Sekimoto Y."/>
            <person name="Mashiguchi K."/>
            <person name="Awai K."/>
            <person name="Shimojima M."/>
            <person name="Masuda S."/>
            <person name="Iwai M."/>
            <person name="Nobusawa T."/>
            <person name="Narise T."/>
            <person name="Kondo S."/>
            <person name="Saito H."/>
            <person name="Sato R."/>
            <person name="Murakawa M."/>
            <person name="Ihara Y."/>
            <person name="Oshima-Yamada Y."/>
            <person name="Ohtaka K."/>
            <person name="Satoh M."/>
            <person name="Sonobe K."/>
            <person name="Ishii M."/>
            <person name="Ohtani R."/>
            <person name="Kanamori-Sato M."/>
            <person name="Honoki R."/>
            <person name="Miyazaki D."/>
            <person name="Mochizuki H."/>
            <person name="Umetsu J."/>
            <person name="Higashi K."/>
            <person name="Shibata D."/>
            <person name="Kamiya Y."/>
            <person name="Sato N."/>
            <person name="Nakamura Y."/>
            <person name="Tabata S."/>
            <person name="Ida S."/>
            <person name="Kurokawa K."/>
            <person name="Ohta H."/>
        </authorList>
    </citation>
    <scope>NUCLEOTIDE SEQUENCE [LARGE SCALE GENOMIC DNA]</scope>
    <source>
        <strain evidence="1 2">NIES-2285</strain>
    </source>
</reference>
<dbReference type="OrthoDB" id="10071095at2759"/>
<keyword evidence="2" id="KW-1185">Reference proteome</keyword>
<dbReference type="Proteomes" id="UP000054558">
    <property type="component" value="Unassembled WGS sequence"/>
</dbReference>
<protein>
    <submittedName>
        <fullName evidence="1">Uncharacterized protein</fullName>
    </submittedName>
</protein>
<dbReference type="PANTHER" id="PTHR47018:SF2">
    <property type="entry name" value="TESMIN_TSO1-LIKE CXC DOMAIN-CONTAINING PROTEIN"/>
    <property type="match status" value="1"/>
</dbReference>
<proteinExistence type="predicted"/>
<organism evidence="1 2">
    <name type="scientific">Klebsormidium nitens</name>
    <name type="common">Green alga</name>
    <name type="synonym">Ulothrix nitens</name>
    <dbReference type="NCBI Taxonomy" id="105231"/>
    <lineage>
        <taxon>Eukaryota</taxon>
        <taxon>Viridiplantae</taxon>
        <taxon>Streptophyta</taxon>
        <taxon>Klebsormidiophyceae</taxon>
        <taxon>Klebsormidiales</taxon>
        <taxon>Klebsormidiaceae</taxon>
        <taxon>Klebsormidium</taxon>
    </lineage>
</organism>
<accession>A0A1Y1IPP8</accession>
<evidence type="ECO:0000313" key="1">
    <source>
        <dbReference type="EMBL" id="GAQ92684.1"/>
    </source>
</evidence>
<sequence length="363" mass="41179">MMVELKNEHPSLFPWLLPYPGDWHFCLNLHPVYKKIYFDAGLIDLAPLMGYPHDATILKEGTNFRRNNLFKLRVWEAMFRFQLKLFWKSGGLPFLDAAAATELEEEVRRAERPGPPADGDTVDQAELPARVQAVLDALGVDLDGLYVAFMVWGKKASESKKTWRFWWDYVHQEGLAYVSLFLAIRTGNWNLKMAVYVKLAPLVRSQDRTHYQQLVPIHLADMQAWPSYVVRALANGAWVANLSGRPHVCLGKDECHECLVNLNVKGASHNAVSSENLQIMTNTLPYIGEAVKNVHQQVDGLGRRNVVDDKESSNEGTQRYSEINIQNATNHLLEHGWLSPELVPPEQDRLGHLFKATVATKDS</sequence>
<dbReference type="EMBL" id="DF238042">
    <property type="protein sequence ID" value="GAQ92684.1"/>
    <property type="molecule type" value="Genomic_DNA"/>
</dbReference>
<dbReference type="AlphaFoldDB" id="A0A1Y1IPP8"/>
<gene>
    <name evidence="1" type="ORF">KFL_010930030</name>
</gene>